<keyword evidence="4" id="KW-1133">Transmembrane helix</keyword>
<feature type="transmembrane region" description="Helical" evidence="4">
    <location>
        <begin position="174"/>
        <end position="200"/>
    </location>
</feature>
<dbReference type="AlphaFoldDB" id="A0A9P5X1J1"/>
<comment type="subcellular location">
    <subcellularLocation>
        <location evidence="1">Membrane</location>
        <topology evidence="1">Multi-pass membrane protein</topology>
    </subcellularLocation>
</comment>
<organism evidence="6 7">
    <name type="scientific">Macrolepiota fuliginosa MF-IS2</name>
    <dbReference type="NCBI Taxonomy" id="1400762"/>
    <lineage>
        <taxon>Eukaryota</taxon>
        <taxon>Fungi</taxon>
        <taxon>Dikarya</taxon>
        <taxon>Basidiomycota</taxon>
        <taxon>Agaricomycotina</taxon>
        <taxon>Agaricomycetes</taxon>
        <taxon>Agaricomycetidae</taxon>
        <taxon>Agaricales</taxon>
        <taxon>Agaricineae</taxon>
        <taxon>Agaricaceae</taxon>
        <taxon>Macrolepiota</taxon>
    </lineage>
</organism>
<accession>A0A9P5X1J1</accession>
<feature type="transmembrane region" description="Helical" evidence="4">
    <location>
        <begin position="439"/>
        <end position="461"/>
    </location>
</feature>
<dbReference type="EMBL" id="MU151799">
    <property type="protein sequence ID" value="KAF9441746.1"/>
    <property type="molecule type" value="Genomic_DNA"/>
</dbReference>
<evidence type="ECO:0000313" key="7">
    <source>
        <dbReference type="Proteomes" id="UP000807342"/>
    </source>
</evidence>
<feature type="transmembrane region" description="Helical" evidence="4">
    <location>
        <begin position="149"/>
        <end position="168"/>
    </location>
</feature>
<dbReference type="GO" id="GO:0022857">
    <property type="term" value="F:transmembrane transporter activity"/>
    <property type="evidence" value="ECO:0007669"/>
    <property type="project" value="InterPro"/>
</dbReference>
<dbReference type="InterPro" id="IPR011701">
    <property type="entry name" value="MFS"/>
</dbReference>
<sequence>MSSIRSIDKNVLESPTSIPEFLLSDLSQDDLDIINDMVKLPRDQPLKKSGLVGDTPNEKGTQQPDDKKAKQDDEFPDGGLRAWLIVVGGACITFSTSGYIASWGIFQAYYQETLLKGVSPSSIAWIGSIQYALVFLPGLIVGRLFDLGHFYLVFLPSSIAIVVATFLIGQCTQYWHFLLCQGFATGLAVGGIFGCGNPVISHWFKKKRASALGYMAVGSSLGGTVIPIIIKNLLSRVGFPWTMRILGFIHLVMCGIANLTIKPRLPPMKVKGGLLNLAAFKDPPFTVYCISSFITFLGIYTALIYVNVSASQFGISPNLAFYFVSIANASAAFGRGVTGICADKFGPLNILIPFTFFAGILTYAWPFARSAGPLLVVIVLYGFSSGAFISLLLTTIMNFGGEGDAGRRVGMFLTTSALGALAGPPISGAINATTGGFEAVGYFAGSAIILGVLGLIIVRYLKLGRWIGKV</sequence>
<dbReference type="PANTHER" id="PTHR11360">
    <property type="entry name" value="MONOCARBOXYLATE TRANSPORTER"/>
    <property type="match status" value="1"/>
</dbReference>
<feature type="transmembrane region" description="Helical" evidence="4">
    <location>
        <begin position="82"/>
        <end position="110"/>
    </location>
</feature>
<gene>
    <name evidence="6" type="ORF">P691DRAFT_714924</name>
</gene>
<dbReference type="Gene3D" id="1.20.1250.20">
    <property type="entry name" value="MFS general substrate transporter like domains"/>
    <property type="match status" value="2"/>
</dbReference>
<comment type="caution">
    <text evidence="6">The sequence shown here is derived from an EMBL/GenBank/DDBJ whole genome shotgun (WGS) entry which is preliminary data.</text>
</comment>
<evidence type="ECO:0000256" key="2">
    <source>
        <dbReference type="ARBA" id="ARBA00006727"/>
    </source>
</evidence>
<dbReference type="Pfam" id="PF07690">
    <property type="entry name" value="MFS_1"/>
    <property type="match status" value="1"/>
</dbReference>
<evidence type="ECO:0000256" key="3">
    <source>
        <dbReference type="SAM" id="MobiDB-lite"/>
    </source>
</evidence>
<feature type="transmembrane region" description="Helical" evidence="4">
    <location>
        <begin position="285"/>
        <end position="307"/>
    </location>
</feature>
<feature type="domain" description="Major facilitator superfamily (MFS) profile" evidence="5">
    <location>
        <begin position="284"/>
        <end position="470"/>
    </location>
</feature>
<comment type="similarity">
    <text evidence="2">Belongs to the major facilitator superfamily. Monocarboxylate porter (TC 2.A.1.13) family.</text>
</comment>
<dbReference type="InterPro" id="IPR050327">
    <property type="entry name" value="Proton-linked_MCT"/>
</dbReference>
<feature type="transmembrane region" description="Helical" evidence="4">
    <location>
        <begin position="122"/>
        <end position="142"/>
    </location>
</feature>
<keyword evidence="4" id="KW-0472">Membrane</keyword>
<dbReference type="PROSITE" id="PS50850">
    <property type="entry name" value="MFS"/>
    <property type="match status" value="1"/>
</dbReference>
<dbReference type="InterPro" id="IPR020846">
    <property type="entry name" value="MFS_dom"/>
</dbReference>
<dbReference type="Proteomes" id="UP000807342">
    <property type="component" value="Unassembled WGS sequence"/>
</dbReference>
<feature type="transmembrane region" description="Helical" evidence="4">
    <location>
        <begin position="242"/>
        <end position="261"/>
    </location>
</feature>
<evidence type="ECO:0000256" key="1">
    <source>
        <dbReference type="ARBA" id="ARBA00004141"/>
    </source>
</evidence>
<feature type="region of interest" description="Disordered" evidence="3">
    <location>
        <begin position="44"/>
        <end position="73"/>
    </location>
</feature>
<keyword evidence="7" id="KW-1185">Reference proteome</keyword>
<feature type="transmembrane region" description="Helical" evidence="4">
    <location>
        <begin position="319"/>
        <end position="338"/>
    </location>
</feature>
<feature type="compositionally biased region" description="Basic and acidic residues" evidence="3">
    <location>
        <begin position="64"/>
        <end position="73"/>
    </location>
</feature>
<reference evidence="6" key="1">
    <citation type="submission" date="2020-11" db="EMBL/GenBank/DDBJ databases">
        <authorList>
            <consortium name="DOE Joint Genome Institute"/>
            <person name="Ahrendt S."/>
            <person name="Riley R."/>
            <person name="Andreopoulos W."/>
            <person name="Labutti K."/>
            <person name="Pangilinan J."/>
            <person name="Ruiz-Duenas F.J."/>
            <person name="Barrasa J.M."/>
            <person name="Sanchez-Garcia M."/>
            <person name="Camarero S."/>
            <person name="Miyauchi S."/>
            <person name="Serrano A."/>
            <person name="Linde D."/>
            <person name="Babiker R."/>
            <person name="Drula E."/>
            <person name="Ayuso-Fernandez I."/>
            <person name="Pacheco R."/>
            <person name="Padilla G."/>
            <person name="Ferreira P."/>
            <person name="Barriuso J."/>
            <person name="Kellner H."/>
            <person name="Castanera R."/>
            <person name="Alfaro M."/>
            <person name="Ramirez L."/>
            <person name="Pisabarro A.G."/>
            <person name="Kuo A."/>
            <person name="Tritt A."/>
            <person name="Lipzen A."/>
            <person name="He G."/>
            <person name="Yan M."/>
            <person name="Ng V."/>
            <person name="Cullen D."/>
            <person name="Martin F."/>
            <person name="Rosso M.-N."/>
            <person name="Henrissat B."/>
            <person name="Hibbett D."/>
            <person name="Martinez A.T."/>
            <person name="Grigoriev I.V."/>
        </authorList>
    </citation>
    <scope>NUCLEOTIDE SEQUENCE</scope>
    <source>
        <strain evidence="6">MF-IS2</strain>
    </source>
</reference>
<feature type="transmembrane region" description="Helical" evidence="4">
    <location>
        <begin position="212"/>
        <end position="230"/>
    </location>
</feature>
<feature type="transmembrane region" description="Helical" evidence="4">
    <location>
        <begin position="409"/>
        <end position="427"/>
    </location>
</feature>
<dbReference type="GO" id="GO:0016020">
    <property type="term" value="C:membrane"/>
    <property type="evidence" value="ECO:0007669"/>
    <property type="project" value="UniProtKB-SubCell"/>
</dbReference>
<dbReference type="SUPFAM" id="SSF103473">
    <property type="entry name" value="MFS general substrate transporter"/>
    <property type="match status" value="1"/>
</dbReference>
<dbReference type="InterPro" id="IPR036259">
    <property type="entry name" value="MFS_trans_sf"/>
</dbReference>
<name>A0A9P5X1J1_9AGAR</name>
<feature type="transmembrane region" description="Helical" evidence="4">
    <location>
        <begin position="350"/>
        <end position="368"/>
    </location>
</feature>
<proteinExistence type="inferred from homology"/>
<protein>
    <submittedName>
        <fullName evidence="6">MFS general substrate transporter</fullName>
    </submittedName>
</protein>
<feature type="transmembrane region" description="Helical" evidence="4">
    <location>
        <begin position="374"/>
        <end position="397"/>
    </location>
</feature>
<evidence type="ECO:0000259" key="5">
    <source>
        <dbReference type="PROSITE" id="PS50850"/>
    </source>
</evidence>
<dbReference type="OrthoDB" id="6509908at2759"/>
<dbReference type="PANTHER" id="PTHR11360:SF234">
    <property type="entry name" value="MFS-TYPE TRANSPORTER DBAD-RELATED"/>
    <property type="match status" value="1"/>
</dbReference>
<keyword evidence="4" id="KW-0812">Transmembrane</keyword>
<evidence type="ECO:0000256" key="4">
    <source>
        <dbReference type="SAM" id="Phobius"/>
    </source>
</evidence>
<evidence type="ECO:0000313" key="6">
    <source>
        <dbReference type="EMBL" id="KAF9441746.1"/>
    </source>
</evidence>